<gene>
    <name evidence="1" type="ORF">DEM34_14800</name>
</gene>
<evidence type="ECO:0000313" key="2">
    <source>
        <dbReference type="Proteomes" id="UP000245474"/>
    </source>
</evidence>
<dbReference type="AlphaFoldDB" id="A0A2U2MY59"/>
<name>A0A2U2MY59_9GAMM</name>
<comment type="caution">
    <text evidence="1">The sequence shown here is derived from an EMBL/GenBank/DDBJ whole genome shotgun (WGS) entry which is preliminary data.</text>
</comment>
<proteinExistence type="predicted"/>
<dbReference type="RefSeq" id="WP_109679605.1">
    <property type="nucleotide sequence ID" value="NZ_CP086615.1"/>
</dbReference>
<reference evidence="1 2" key="1">
    <citation type="submission" date="2018-05" db="EMBL/GenBank/DDBJ databases">
        <title>Spiribacter halobius sp. nov., a moderately halophilic bacterium isolated from marine solar saltern.</title>
        <authorList>
            <person name="Zheng W.-S."/>
            <person name="Lu D.-C."/>
            <person name="Du Z.-J."/>
        </authorList>
    </citation>
    <scope>NUCLEOTIDE SEQUENCE [LARGE SCALE GENOMIC DNA]</scope>
    <source>
        <strain evidence="1 2">E85</strain>
    </source>
</reference>
<dbReference type="Proteomes" id="UP000245474">
    <property type="component" value="Unassembled WGS sequence"/>
</dbReference>
<organism evidence="1 2">
    <name type="scientific">Sediminicurvatus halobius</name>
    <dbReference type="NCBI Taxonomy" id="2182432"/>
    <lineage>
        <taxon>Bacteria</taxon>
        <taxon>Pseudomonadati</taxon>
        <taxon>Pseudomonadota</taxon>
        <taxon>Gammaproteobacteria</taxon>
        <taxon>Chromatiales</taxon>
        <taxon>Ectothiorhodospiraceae</taxon>
        <taxon>Sediminicurvatus</taxon>
    </lineage>
</organism>
<protein>
    <submittedName>
        <fullName evidence="1">Uncharacterized protein</fullName>
    </submittedName>
</protein>
<accession>A0A2U2MY59</accession>
<evidence type="ECO:0000313" key="1">
    <source>
        <dbReference type="EMBL" id="PWG61733.1"/>
    </source>
</evidence>
<sequence length="69" mass="7506">MSSSPSHGYAIVLPCGHADAILGDLGTPNGLADVLEHYRDTDCHVERLPIEQLRQVPMGCDCDEKESNQ</sequence>
<dbReference type="EMBL" id="QFFI01000027">
    <property type="protein sequence ID" value="PWG61733.1"/>
    <property type="molecule type" value="Genomic_DNA"/>
</dbReference>
<keyword evidence="2" id="KW-1185">Reference proteome</keyword>